<sequence length="139" mass="16354">MKHQFQHELHQGAAELRQGAEELRHQKEMNFRLQEQLELRADERPMGIHEVGESDPNYVKAPNSSEVKISIEPFDRSEVYKGLGARFVQWGQLLLVKIDLAERACGFRWPEEHEVSRFGEFLRGKAARYFYQRVTNPSW</sequence>
<dbReference type="Proteomes" id="UP001162029">
    <property type="component" value="Unassembled WGS sequence"/>
</dbReference>
<accession>A0AAV0T719</accession>
<gene>
    <name evidence="1" type="ORF">PDE001_LOCUS1456</name>
</gene>
<evidence type="ECO:0000313" key="1">
    <source>
        <dbReference type="EMBL" id="CAI5716170.1"/>
    </source>
</evidence>
<dbReference type="EMBL" id="CANTFM010000241">
    <property type="protein sequence ID" value="CAI5716170.1"/>
    <property type="molecule type" value="Genomic_DNA"/>
</dbReference>
<name>A0AAV0T719_9STRA</name>
<evidence type="ECO:0000313" key="2">
    <source>
        <dbReference type="Proteomes" id="UP001162029"/>
    </source>
</evidence>
<organism evidence="1 2">
    <name type="scientific">Peronospora destructor</name>
    <dbReference type="NCBI Taxonomy" id="86335"/>
    <lineage>
        <taxon>Eukaryota</taxon>
        <taxon>Sar</taxon>
        <taxon>Stramenopiles</taxon>
        <taxon>Oomycota</taxon>
        <taxon>Peronosporomycetes</taxon>
        <taxon>Peronosporales</taxon>
        <taxon>Peronosporaceae</taxon>
        <taxon>Peronospora</taxon>
    </lineage>
</organism>
<protein>
    <submittedName>
        <fullName evidence="1">Uncharacterized protein</fullName>
    </submittedName>
</protein>
<proteinExistence type="predicted"/>
<reference evidence="1" key="1">
    <citation type="submission" date="2022-12" db="EMBL/GenBank/DDBJ databases">
        <authorList>
            <person name="Webb A."/>
        </authorList>
    </citation>
    <scope>NUCLEOTIDE SEQUENCE</scope>
    <source>
        <strain evidence="1">Pd1</strain>
    </source>
</reference>
<comment type="caution">
    <text evidence="1">The sequence shown here is derived from an EMBL/GenBank/DDBJ whole genome shotgun (WGS) entry which is preliminary data.</text>
</comment>
<dbReference type="AlphaFoldDB" id="A0AAV0T719"/>
<keyword evidence="2" id="KW-1185">Reference proteome</keyword>